<comment type="caution">
    <text evidence="2">The sequence shown here is derived from an EMBL/GenBank/DDBJ whole genome shotgun (WGS) entry which is preliminary data.</text>
</comment>
<proteinExistence type="predicted"/>
<feature type="region of interest" description="Disordered" evidence="1">
    <location>
        <begin position="438"/>
        <end position="466"/>
    </location>
</feature>
<feature type="region of interest" description="Disordered" evidence="1">
    <location>
        <begin position="177"/>
        <end position="316"/>
    </location>
</feature>
<sequence length="576" mass="63804">MSRNLNRKFAPPVKVKTANRRRRVSDTPSSSSLDLSDDGGYSAVEDISDSSDDDEEDVAAAEEENMIEEALPPTPQPAPRPQPTIEEDDDDEEEENDDDDEQEGLDIEDDETGSWGGIVSDVEDEPDIYQDANIFGTENSMERHVHFDVPSSDSDSTDTEDETMGLFPDIFVSQNTLDPSFRREIENDPDDSSGSGSFWDFNNQYGEQDQDHDQDSDADAEEIFRPFDEVDPFVTSVASQPGTAAPSPLPFFEEPTELDGYETDGDTTEEDEYEPPPRKKSRRPSHPMSDASDSDADSPVKTERGQPRVGRYNLDRSDKKPIAVLNPVTGKMMIFTPHRQHQLDLSPEQFNFPWSTEGPDSPILSNSANLMLSAMFSSNTFGDFFNSTQAMGPAEAFFPFQSEPNTADESSTAPSLQGDDEEDAEQNLNLADFIEWENDSSGEEDGGNNWDPATPARPSTAGSEKEVLGHLNSETVGAFRRNQINQQLILSNQATQDSLAFSGPLNNTALRGLKSDRFGTAAIPLTPARRHKRQMSDSTRSPLESMSAKRKATTEVTDSNGHKRHRSISDVNYLRI</sequence>
<feature type="region of interest" description="Disordered" evidence="1">
    <location>
        <begin position="399"/>
        <end position="423"/>
    </location>
</feature>
<dbReference type="EMBL" id="JAAGWQ010000105">
    <property type="protein sequence ID" value="KAF5666808.1"/>
    <property type="molecule type" value="Genomic_DNA"/>
</dbReference>
<feature type="compositionally biased region" description="Polar residues" evidence="1">
    <location>
        <begin position="402"/>
        <end position="415"/>
    </location>
</feature>
<feature type="compositionally biased region" description="Acidic residues" evidence="1">
    <location>
        <begin position="85"/>
        <end position="112"/>
    </location>
</feature>
<organism evidence="2 3">
    <name type="scientific">Fusarium heterosporum</name>
    <dbReference type="NCBI Taxonomy" id="42747"/>
    <lineage>
        <taxon>Eukaryota</taxon>
        <taxon>Fungi</taxon>
        <taxon>Dikarya</taxon>
        <taxon>Ascomycota</taxon>
        <taxon>Pezizomycotina</taxon>
        <taxon>Sordariomycetes</taxon>
        <taxon>Hypocreomycetidae</taxon>
        <taxon>Hypocreales</taxon>
        <taxon>Nectriaceae</taxon>
        <taxon>Fusarium</taxon>
        <taxon>Fusarium heterosporum species complex</taxon>
    </lineage>
</organism>
<dbReference type="OrthoDB" id="5399183at2759"/>
<feature type="compositionally biased region" description="Acidic residues" evidence="1">
    <location>
        <begin position="254"/>
        <end position="274"/>
    </location>
</feature>
<evidence type="ECO:0000313" key="2">
    <source>
        <dbReference type="EMBL" id="KAF5666808.1"/>
    </source>
</evidence>
<feature type="compositionally biased region" description="Pro residues" evidence="1">
    <location>
        <begin position="72"/>
        <end position="82"/>
    </location>
</feature>
<dbReference type="Proteomes" id="UP000567885">
    <property type="component" value="Unassembled WGS sequence"/>
</dbReference>
<feature type="compositionally biased region" description="Acidic residues" evidence="1">
    <location>
        <begin position="46"/>
        <end position="67"/>
    </location>
</feature>
<feature type="region of interest" description="Disordered" evidence="1">
    <location>
        <begin position="1"/>
        <end position="163"/>
    </location>
</feature>
<feature type="region of interest" description="Disordered" evidence="1">
    <location>
        <begin position="521"/>
        <end position="576"/>
    </location>
</feature>
<evidence type="ECO:0000313" key="3">
    <source>
        <dbReference type="Proteomes" id="UP000567885"/>
    </source>
</evidence>
<name>A0A8H5TBY3_FUSHE</name>
<reference evidence="2 3" key="1">
    <citation type="submission" date="2020-05" db="EMBL/GenBank/DDBJ databases">
        <title>Identification and distribution of gene clusters putatively required for synthesis of sphingolipid metabolism inhibitors in phylogenetically diverse species of the filamentous fungus Fusarium.</title>
        <authorList>
            <person name="Kim H.-S."/>
            <person name="Busman M."/>
            <person name="Brown D.W."/>
            <person name="Divon H."/>
            <person name="Uhlig S."/>
            <person name="Proctor R.H."/>
        </authorList>
    </citation>
    <scope>NUCLEOTIDE SEQUENCE [LARGE SCALE GENOMIC DNA]</scope>
    <source>
        <strain evidence="2 3">NRRL 20693</strain>
    </source>
</reference>
<accession>A0A8H5TBY3</accession>
<dbReference type="AlphaFoldDB" id="A0A8H5TBY3"/>
<keyword evidence="3" id="KW-1185">Reference proteome</keyword>
<gene>
    <name evidence="2" type="ORF">FHETE_6069</name>
</gene>
<protein>
    <submittedName>
        <fullName evidence="2">Uncharacterized protein</fullName>
    </submittedName>
</protein>
<evidence type="ECO:0000256" key="1">
    <source>
        <dbReference type="SAM" id="MobiDB-lite"/>
    </source>
</evidence>